<reference evidence="2" key="1">
    <citation type="submission" date="2022-11" db="UniProtKB">
        <authorList>
            <consortium name="WormBaseParasite"/>
        </authorList>
    </citation>
    <scope>IDENTIFICATION</scope>
</reference>
<dbReference type="AlphaFoldDB" id="A0A915ICB1"/>
<keyword evidence="1" id="KW-1185">Reference proteome</keyword>
<sequence>MELLQNYMLIIFSETLTSQDSQKEWTKLKDFAISIGMMNLANKSCDYVHDITWPNIKKATITEVDKYNQTE</sequence>
<dbReference type="Proteomes" id="UP000887565">
    <property type="component" value="Unplaced"/>
</dbReference>
<protein>
    <submittedName>
        <fullName evidence="2">Uncharacterized protein</fullName>
    </submittedName>
</protein>
<proteinExistence type="predicted"/>
<accession>A0A915ICB1</accession>
<organism evidence="1 2">
    <name type="scientific">Romanomermis culicivorax</name>
    <name type="common">Nematode worm</name>
    <dbReference type="NCBI Taxonomy" id="13658"/>
    <lineage>
        <taxon>Eukaryota</taxon>
        <taxon>Metazoa</taxon>
        <taxon>Ecdysozoa</taxon>
        <taxon>Nematoda</taxon>
        <taxon>Enoplea</taxon>
        <taxon>Dorylaimia</taxon>
        <taxon>Mermithida</taxon>
        <taxon>Mermithoidea</taxon>
        <taxon>Mermithidae</taxon>
        <taxon>Romanomermis</taxon>
    </lineage>
</organism>
<evidence type="ECO:0000313" key="1">
    <source>
        <dbReference type="Proteomes" id="UP000887565"/>
    </source>
</evidence>
<name>A0A915ICB1_ROMCU</name>
<evidence type="ECO:0000313" key="2">
    <source>
        <dbReference type="WBParaSite" id="nRc.2.0.1.t11413-RA"/>
    </source>
</evidence>
<dbReference type="WBParaSite" id="nRc.2.0.1.t11413-RA">
    <property type="protein sequence ID" value="nRc.2.0.1.t11413-RA"/>
    <property type="gene ID" value="nRc.2.0.1.g11413"/>
</dbReference>